<sequence length="102" mass="11438">MSKFMNVVRSKVKKGKKDEYMKKLKEFFNNMKGTDGLISMKQVQTGHNNMCIIGEWKGEQSIAKARDKMIAGLDTVRSLLEEISPELGVTDSVAGPVIMEDK</sequence>
<dbReference type="InterPro" id="IPR011008">
    <property type="entry name" value="Dimeric_a/b-barrel"/>
</dbReference>
<reference evidence="1" key="1">
    <citation type="journal article" date="2008" name="ISME J.">
        <title>Genomic patterns of recombination, clonal divergence and environment in marine microbial populations.</title>
        <authorList>
            <person name="Konstantinidis K.T."/>
            <person name="Delong E.F."/>
        </authorList>
    </citation>
    <scope>NUCLEOTIDE SEQUENCE</scope>
</reference>
<gene>
    <name evidence="1" type="ORF">ALOHA_HF4000APKG2098ctg16</name>
</gene>
<accession>B3TCP9</accession>
<name>B3TCP9_9BACT</name>
<dbReference type="SUPFAM" id="SSF54909">
    <property type="entry name" value="Dimeric alpha+beta barrel"/>
    <property type="match status" value="1"/>
</dbReference>
<dbReference type="AlphaFoldDB" id="B3TCP9"/>
<evidence type="ECO:0008006" key="2">
    <source>
        <dbReference type="Google" id="ProtNLM"/>
    </source>
</evidence>
<organism evidence="1">
    <name type="scientific">uncultured marine bacterium HF4000_APKG2098</name>
    <dbReference type="NCBI Taxonomy" id="455614"/>
    <lineage>
        <taxon>Bacteria</taxon>
        <taxon>environmental samples</taxon>
    </lineage>
</organism>
<dbReference type="EMBL" id="EU016673">
    <property type="protein sequence ID" value="ABZ10358.1"/>
    <property type="molecule type" value="Genomic_DNA"/>
</dbReference>
<evidence type="ECO:0000313" key="1">
    <source>
        <dbReference type="EMBL" id="ABZ10358.1"/>
    </source>
</evidence>
<proteinExistence type="predicted"/>
<protein>
    <recommendedName>
        <fullName evidence="2">ABM domain-containing protein</fullName>
    </recommendedName>
</protein>